<dbReference type="AlphaFoldDB" id="A0AAE0CC22"/>
<keyword evidence="2" id="KW-1185">Reference proteome</keyword>
<protein>
    <submittedName>
        <fullName evidence="1">Uncharacterized protein</fullName>
    </submittedName>
</protein>
<comment type="caution">
    <text evidence="1">The sequence shown here is derived from an EMBL/GenBank/DDBJ whole genome shotgun (WGS) entry which is preliminary data.</text>
</comment>
<evidence type="ECO:0000313" key="2">
    <source>
        <dbReference type="Proteomes" id="UP001190700"/>
    </source>
</evidence>
<reference evidence="1 2" key="1">
    <citation type="journal article" date="2015" name="Genome Biol. Evol.">
        <title>Comparative Genomics of a Bacterivorous Green Alga Reveals Evolutionary Causalities and Consequences of Phago-Mixotrophic Mode of Nutrition.</title>
        <authorList>
            <person name="Burns J.A."/>
            <person name="Paasch A."/>
            <person name="Narechania A."/>
            <person name="Kim E."/>
        </authorList>
    </citation>
    <scope>NUCLEOTIDE SEQUENCE [LARGE SCALE GENOMIC DNA]</scope>
    <source>
        <strain evidence="1 2">PLY_AMNH</strain>
    </source>
</reference>
<proteinExistence type="predicted"/>
<accession>A0AAE0CC22</accession>
<dbReference type="EMBL" id="LGRX02025904">
    <property type="protein sequence ID" value="KAK3251658.1"/>
    <property type="molecule type" value="Genomic_DNA"/>
</dbReference>
<dbReference type="Proteomes" id="UP001190700">
    <property type="component" value="Unassembled WGS sequence"/>
</dbReference>
<gene>
    <name evidence="1" type="ORF">CYMTET_39009</name>
</gene>
<evidence type="ECO:0000313" key="1">
    <source>
        <dbReference type="EMBL" id="KAK3251658.1"/>
    </source>
</evidence>
<name>A0AAE0CC22_9CHLO</name>
<organism evidence="1 2">
    <name type="scientific">Cymbomonas tetramitiformis</name>
    <dbReference type="NCBI Taxonomy" id="36881"/>
    <lineage>
        <taxon>Eukaryota</taxon>
        <taxon>Viridiplantae</taxon>
        <taxon>Chlorophyta</taxon>
        <taxon>Pyramimonadophyceae</taxon>
        <taxon>Pyramimonadales</taxon>
        <taxon>Pyramimonadaceae</taxon>
        <taxon>Cymbomonas</taxon>
    </lineage>
</organism>
<sequence>MNRDNLNAENKFIFSAEDSEDAKSVCNFANKSSRELPVNAFSNFEKDGPLGIKRFSSVQCSPVKRRSPLQDATNANETPTKVARYEDITEIVDELHAVSSQAAYTLAQGQESNISCSIGIQDGNGGKELHVILGGVPMIDHTTVRFVLRKRTVTTKSAGAFIQQ</sequence>